<dbReference type="GO" id="GO:0043565">
    <property type="term" value="F:sequence-specific DNA binding"/>
    <property type="evidence" value="ECO:0007669"/>
    <property type="project" value="TreeGrafter"/>
</dbReference>
<feature type="region of interest" description="Disordered" evidence="12">
    <location>
        <begin position="1034"/>
        <end position="1089"/>
    </location>
</feature>
<keyword evidence="4" id="KW-0677">Repeat</keyword>
<feature type="domain" description="C2H2-type" evidence="13">
    <location>
        <begin position="1608"/>
        <end position="1631"/>
    </location>
</feature>
<feature type="domain" description="C2H2-type" evidence="13">
    <location>
        <begin position="1265"/>
        <end position="1292"/>
    </location>
</feature>
<feature type="domain" description="C2H2-type" evidence="13">
    <location>
        <begin position="809"/>
        <end position="836"/>
    </location>
</feature>
<feature type="domain" description="C2H2-type" evidence="13">
    <location>
        <begin position="1550"/>
        <end position="1572"/>
    </location>
</feature>
<feature type="domain" description="C2H2-type" evidence="13">
    <location>
        <begin position="1578"/>
        <end position="1606"/>
    </location>
</feature>
<dbReference type="SUPFAM" id="SSF57667">
    <property type="entry name" value="beta-beta-alpha zinc fingers"/>
    <property type="match status" value="24"/>
</dbReference>
<feature type="domain" description="C2H2-type" evidence="13">
    <location>
        <begin position="1239"/>
        <end position="1262"/>
    </location>
</feature>
<keyword evidence="5 11" id="KW-0863">Zinc-finger</keyword>
<dbReference type="FunFam" id="3.30.160.60:FF:000446">
    <property type="entry name" value="Zinc finger protein"/>
    <property type="match status" value="2"/>
</dbReference>
<evidence type="ECO:0000256" key="10">
    <source>
        <dbReference type="ARBA" id="ARBA00023242"/>
    </source>
</evidence>
<feature type="domain" description="C2H2-type" evidence="13">
    <location>
        <begin position="414"/>
        <end position="441"/>
    </location>
</feature>
<sequence length="1851" mass="215300">MKTKKQKNQQAAVSADPIECNVCHKVFKKKKYLNVHKTLHGAPHICHMCGIKLTSEYYLKIHIRRHNKEFTEFCEVCNKGFYLKANLKTHMSVHSDAKPCICDICHKSFGNRVYLRSHMKIHNKPENRRKYRCHICEFETFYSYCYKEHLWTHTGESQVACEVCGKLIRKEYMKIHIRIHTGEKPEICEFCGKAFSSKKYLIKHRRTHTGEKPYKCEICDKCFTQRGTLSAHLRRHENPKCQEIDAEEPKVEQMETLEDMELVKYESDMCTVEEFEQISHQEIITDTLEESQDNMDIKVSLQDEELSVNANKVFTKKYESRKCSIVYECDICNKRMRKKLQFLKHRQDHERNDEEAGMDRCEECDRSFADEEKLRKHVIKVHQKEKPFQCVLCNKCFKTEEFLKTHLKQHNKRFTCDICGISKVSGYDLRLHKKKHNEEYVTHCEICGKGFYTNQTLERHLLTHTGEKPFVCKVCNTPYASAAYLNTHMKSHGEREKHKCNICNFESYWKAALKVHLKIHTGENLITCEICGKLVSSKAYLQIHMRIHSGEKPHVCEVCGKAFSVRKYLIVHLRTHTGERPYECKNIDPRCDGLKIYNQLPFSEEYYPMAMLTKLDLMKKDADSESTTPAKCADLAAAGNNATILPMIQEQNFIKQEVNDEDEEEDLPLAYHCKLCGVFFASQALLDNHEIEHKGKRKNTCAQCGRVFRTYVNLRKHMKKHAGRKGGRKASSTSTVASSRSGTLKVKKEKPELEFLCKTCNKVFRHKSNYQKHLMRHTVGDLTCKHCPKKFRLFRDLTRHEKTHFYPSYMCKECDYETTVLAALSIHMLRHTDKADLPFKCNDCDKRFRKAIDLQEHYNIHSGDKPFVCQLCGSAFYLRRQLSAHCRRMHPEMKANKVTSTACDICGRVLATKRSLFRHKESHNPTKLYLCDYCGKSLSSAEHLKKHRRIHTGEKPYVCDICGKGFTDSENLRMHRRVHTGEKPYKCDQCPKAFSQRSTLTIHRRGHTGERPALGVVDWDTKSKERGEQAVKIFDSRSESPSSEPSVEQERPLSNRKDQILKEANCSANSDSDSPTSSTGRRKRNDKHEGQERHVCSICKLHFDRRGDHKRHMIKHSDLRPYKCEICDKAFKRSSEMSNHAQIHRGIEHACEACGFTTINKLSLRMHHRRVHQRDFRYRCDQCDKGFMSNYELEDHKASHLDGKTFVCEFCGNAYSQKSYLVAHKRVIHGIQRSAPKEFQCDVCRKSFATEHNLRTHVGLHSQTFLCAQCGKKFATNHALKLHARKHTGERPYECAICSKAFARSAALRVHRLTHTGERPRSTIAETSLGQGKNDRAQFQVTVPASSRTIGDSIPWKIEIKRDQDDERLTARDDEDEVNDNNSSLGGEVDMVKTVLVPVRDSVTKEIRNVLVPVEEMDDTGLNVIKSVLIPLQEEDGSISYEIKKFVVPINPKLSLPPRRKPEAKLSTSKAKGMQVNCKKKEEKGTVSFDTFEEARQQEKKEEKQKETKEIEKVDQILETLRDICPFCQKRFKDEDQMQKHIVKTHRKPYNCDKCHKGYSTDFALEEHQKTHEVVSFYQCSTCQMQYKTTTGLKYHQIREHSDIDPMFTCDYCGKRFKLKLDLGLHIDRSHMNVTHICRFCGMAVKNIAYHELKHEKHKKASSLYRCSICPRKFKAWNSLENHLLMKHKSPGVESPDMLRTLCEKKFRSRSDFYQQMLSQSVAKQNKCVVCGKTFAFEYNLRNHVASHSQTYLCCQCGKNFTTNYLLKLHLRKHTGERPYQCKTCLKTFTRSDSLRIHRLIHTGERPYVCDLCGQSFTQRGSMMIHRRKHPGDHPPPPPPLILSRLENNEH</sequence>
<feature type="domain" description="C2H2-type" evidence="13">
    <location>
        <begin position="1808"/>
        <end position="1835"/>
    </location>
</feature>
<dbReference type="Pfam" id="PF00096">
    <property type="entry name" value="zf-C2H2"/>
    <property type="match status" value="24"/>
</dbReference>
<dbReference type="FunFam" id="3.30.160.60:FF:000557">
    <property type="entry name" value="zinc finger and SCAN domain-containing protein 29"/>
    <property type="match status" value="1"/>
</dbReference>
<feature type="domain" description="C2H2-type" evidence="13">
    <location>
        <begin position="1122"/>
        <end position="1149"/>
    </location>
</feature>
<dbReference type="GO" id="GO:0042802">
    <property type="term" value="F:identical protein binding"/>
    <property type="evidence" value="ECO:0007669"/>
    <property type="project" value="UniProtKB-ARBA"/>
</dbReference>
<feature type="domain" description="C2H2-type" evidence="13">
    <location>
        <begin position="957"/>
        <end position="984"/>
    </location>
</feature>
<dbReference type="InterPro" id="IPR013087">
    <property type="entry name" value="Znf_C2H2_type"/>
</dbReference>
<feature type="domain" description="C2H2-type" evidence="13">
    <location>
        <begin position="526"/>
        <end position="553"/>
    </location>
</feature>
<keyword evidence="9" id="KW-0804">Transcription</keyword>
<dbReference type="Gene3D" id="3.30.160.60">
    <property type="entry name" value="Classic Zinc Finger"/>
    <property type="match status" value="30"/>
</dbReference>
<feature type="domain" description="C2H2-type" evidence="13">
    <location>
        <begin position="1293"/>
        <end position="1320"/>
    </location>
</feature>
<feature type="domain" description="C2H2-type" evidence="13">
    <location>
        <begin position="359"/>
        <end position="387"/>
    </location>
</feature>
<feature type="domain" description="C2H2-type" evidence="13">
    <location>
        <begin position="671"/>
        <end position="698"/>
    </location>
</feature>
<feature type="domain" description="C2H2-type" evidence="13">
    <location>
        <begin position="327"/>
        <end position="354"/>
    </location>
</feature>
<keyword evidence="3" id="KW-0479">Metal-binding</keyword>
<keyword evidence="7" id="KW-0805">Transcription regulation</keyword>
<feature type="domain" description="C2H2-type" evidence="13">
    <location>
        <begin position="214"/>
        <end position="241"/>
    </location>
</feature>
<evidence type="ECO:0000256" key="6">
    <source>
        <dbReference type="ARBA" id="ARBA00022833"/>
    </source>
</evidence>
<dbReference type="FunFam" id="3.30.160.60:FF:000478">
    <property type="entry name" value="Zinc finger protein 133"/>
    <property type="match status" value="1"/>
</dbReference>
<feature type="domain" description="C2H2-type" evidence="13">
    <location>
        <begin position="554"/>
        <end position="581"/>
    </location>
</feature>
<evidence type="ECO:0000313" key="15">
    <source>
        <dbReference type="Proteomes" id="UP000053105"/>
    </source>
</evidence>
<dbReference type="OrthoDB" id="6077919at2759"/>
<dbReference type="GO" id="GO:0003690">
    <property type="term" value="F:double-stranded DNA binding"/>
    <property type="evidence" value="ECO:0007669"/>
    <property type="project" value="UniProtKB-ARBA"/>
</dbReference>
<gene>
    <name evidence="14" type="ORF">WN51_05474</name>
</gene>
<feature type="region of interest" description="Disordered" evidence="12">
    <location>
        <begin position="1826"/>
        <end position="1851"/>
    </location>
</feature>
<feature type="domain" description="C2H2-type" evidence="13">
    <location>
        <begin position="1178"/>
        <end position="1205"/>
    </location>
</feature>
<dbReference type="STRING" id="166423.A0A0M9AD01"/>
<feature type="domain" description="C2H2-type" evidence="13">
    <location>
        <begin position="498"/>
        <end position="525"/>
    </location>
</feature>
<dbReference type="FunFam" id="3.30.160.60:FF:000145">
    <property type="entry name" value="Zinc finger protein 574"/>
    <property type="match status" value="1"/>
</dbReference>
<feature type="domain" description="C2H2-type" evidence="13">
    <location>
        <begin position="867"/>
        <end position="895"/>
    </location>
</feature>
<feature type="compositionally biased region" description="Basic and acidic residues" evidence="12">
    <location>
        <begin position="1048"/>
        <end position="1061"/>
    </location>
</feature>
<evidence type="ECO:0000256" key="11">
    <source>
        <dbReference type="PROSITE-ProRule" id="PRU00042"/>
    </source>
</evidence>
<keyword evidence="15" id="KW-1185">Reference proteome</keyword>
<feature type="domain" description="C2H2-type" evidence="13">
    <location>
        <begin position="1726"/>
        <end position="1749"/>
    </location>
</feature>
<evidence type="ECO:0000259" key="13">
    <source>
        <dbReference type="PROSITE" id="PS50157"/>
    </source>
</evidence>
<feature type="domain" description="C2H2-type" evidence="13">
    <location>
        <begin position="699"/>
        <end position="726"/>
    </location>
</feature>
<keyword evidence="10" id="KW-0539">Nucleus</keyword>
<feature type="domain" description="C2H2-type" evidence="13">
    <location>
        <begin position="929"/>
        <end position="956"/>
    </location>
</feature>
<dbReference type="SMART" id="SM00451">
    <property type="entry name" value="ZnF_U1"/>
    <property type="match status" value="3"/>
</dbReference>
<comment type="subcellular location">
    <subcellularLocation>
        <location evidence="1">Nucleus</location>
    </subcellularLocation>
</comment>
<organism evidence="14 15">
    <name type="scientific">Melipona quadrifasciata</name>
    <dbReference type="NCBI Taxonomy" id="166423"/>
    <lineage>
        <taxon>Eukaryota</taxon>
        <taxon>Metazoa</taxon>
        <taxon>Ecdysozoa</taxon>
        <taxon>Arthropoda</taxon>
        <taxon>Hexapoda</taxon>
        <taxon>Insecta</taxon>
        <taxon>Pterygota</taxon>
        <taxon>Neoptera</taxon>
        <taxon>Endopterygota</taxon>
        <taxon>Hymenoptera</taxon>
        <taxon>Apocrita</taxon>
        <taxon>Aculeata</taxon>
        <taxon>Apoidea</taxon>
        <taxon>Anthophila</taxon>
        <taxon>Apidae</taxon>
        <taxon>Melipona</taxon>
    </lineage>
</organism>
<dbReference type="PANTHER" id="PTHR24408:SF58">
    <property type="entry name" value="TRANSCRIPTION FACTOR (TFIIIA), PUTATIVE (AFU_ORTHOLOGUE AFUA_1G05150)-RELATED"/>
    <property type="match status" value="1"/>
</dbReference>
<feature type="domain" description="C2H2-type" evidence="13">
    <location>
        <begin position="72"/>
        <end position="99"/>
    </location>
</feature>
<keyword evidence="6" id="KW-0862">Zinc</keyword>
<feature type="domain" description="C2H2-type" evidence="13">
    <location>
        <begin position="159"/>
        <end position="185"/>
    </location>
</feature>
<feature type="domain" description="C2H2-type" evidence="13">
    <location>
        <begin position="1780"/>
        <end position="1807"/>
    </location>
</feature>
<feature type="domain" description="C2H2-type" evidence="13">
    <location>
        <begin position="18"/>
        <end position="45"/>
    </location>
</feature>
<dbReference type="Pfam" id="PF12874">
    <property type="entry name" value="zf-met"/>
    <property type="match status" value="2"/>
</dbReference>
<keyword evidence="8" id="KW-0238">DNA-binding</keyword>
<dbReference type="Pfam" id="PF13912">
    <property type="entry name" value="zf-C2H2_6"/>
    <property type="match status" value="3"/>
</dbReference>
<feature type="domain" description="C2H2-type" evidence="13">
    <location>
        <begin position="388"/>
        <end position="415"/>
    </location>
</feature>
<feature type="domain" description="C2H2-type" evidence="13">
    <location>
        <begin position="1149"/>
        <end position="1177"/>
    </location>
</feature>
<evidence type="ECO:0000256" key="3">
    <source>
        <dbReference type="ARBA" id="ARBA00022723"/>
    </source>
</evidence>
<dbReference type="Proteomes" id="UP000053105">
    <property type="component" value="Unassembled WGS sequence"/>
</dbReference>
<comment type="similarity">
    <text evidence="2">Belongs to the krueppel C2H2-type zinc-finger protein family.</text>
</comment>
<evidence type="ECO:0000256" key="12">
    <source>
        <dbReference type="SAM" id="MobiDB-lite"/>
    </source>
</evidence>
<dbReference type="PROSITE" id="PS00028">
    <property type="entry name" value="ZINC_FINGER_C2H2_1"/>
    <property type="match status" value="37"/>
</dbReference>
<dbReference type="FunFam" id="3.30.160.60:FF:001370">
    <property type="entry name" value="Zinc finger protein"/>
    <property type="match status" value="1"/>
</dbReference>
<evidence type="ECO:0000256" key="1">
    <source>
        <dbReference type="ARBA" id="ARBA00004123"/>
    </source>
</evidence>
<evidence type="ECO:0000256" key="2">
    <source>
        <dbReference type="ARBA" id="ARBA00006991"/>
    </source>
</evidence>
<dbReference type="InterPro" id="IPR036236">
    <property type="entry name" value="Znf_C2H2_sf"/>
</dbReference>
<name>A0A0M9AD01_9HYME</name>
<accession>A0A0M9AD01</accession>
<dbReference type="GO" id="GO:0000981">
    <property type="term" value="F:DNA-binding transcription factor activity, RNA polymerase II-specific"/>
    <property type="evidence" value="ECO:0007669"/>
    <property type="project" value="TreeGrafter"/>
</dbReference>
<feature type="domain" description="C2H2-type" evidence="13">
    <location>
        <begin position="985"/>
        <end position="1012"/>
    </location>
</feature>
<dbReference type="InterPro" id="IPR003604">
    <property type="entry name" value="Matrin/U1-like-C_Znf_C2H2"/>
</dbReference>
<feature type="domain" description="C2H2-type" evidence="13">
    <location>
        <begin position="470"/>
        <end position="497"/>
    </location>
</feature>
<evidence type="ECO:0000256" key="9">
    <source>
        <dbReference type="ARBA" id="ARBA00023163"/>
    </source>
</evidence>
<evidence type="ECO:0000256" key="8">
    <source>
        <dbReference type="ARBA" id="ARBA00023125"/>
    </source>
</evidence>
<evidence type="ECO:0000313" key="14">
    <source>
        <dbReference type="EMBL" id="KOX80619.1"/>
    </source>
</evidence>
<proteinExistence type="inferred from homology"/>
<feature type="compositionally biased region" description="Basic residues" evidence="12">
    <location>
        <begin position="719"/>
        <end position="728"/>
    </location>
</feature>
<feature type="domain" description="C2H2-type" evidence="13">
    <location>
        <begin position="782"/>
        <end position="804"/>
    </location>
</feature>
<dbReference type="FunFam" id="3.30.160.60:FF:000475">
    <property type="entry name" value="zinc finger protein 32 isoform X1"/>
    <property type="match status" value="1"/>
</dbReference>
<dbReference type="SMART" id="SM00355">
    <property type="entry name" value="ZnF_C2H2"/>
    <property type="match status" value="46"/>
</dbReference>
<dbReference type="PROSITE" id="PS50157">
    <property type="entry name" value="ZINC_FINGER_C2H2_2"/>
    <property type="match status" value="43"/>
</dbReference>
<dbReference type="EMBL" id="KQ435699">
    <property type="protein sequence ID" value="KOX80619.1"/>
    <property type="molecule type" value="Genomic_DNA"/>
</dbReference>
<feature type="compositionally biased region" description="Low complexity" evidence="12">
    <location>
        <begin position="729"/>
        <end position="741"/>
    </location>
</feature>
<evidence type="ECO:0000256" key="5">
    <source>
        <dbReference type="ARBA" id="ARBA00022771"/>
    </source>
</evidence>
<feature type="domain" description="C2H2-type" evidence="13">
    <location>
        <begin position="1094"/>
        <end position="1121"/>
    </location>
</feature>
<feature type="domain" description="C2H2-type" evidence="13">
    <location>
        <begin position="100"/>
        <end position="127"/>
    </location>
</feature>
<feature type="domain" description="C2H2-type" evidence="13">
    <location>
        <begin position="1752"/>
        <end position="1779"/>
    </location>
</feature>
<feature type="domain" description="C2H2-type" evidence="13">
    <location>
        <begin position="44"/>
        <end position="71"/>
    </location>
</feature>
<protein>
    <submittedName>
        <fullName evidence="14">Zinc finger protein 91</fullName>
    </submittedName>
</protein>
<dbReference type="PANTHER" id="PTHR24408">
    <property type="entry name" value="ZINC FINGER PROTEIN"/>
    <property type="match status" value="1"/>
</dbReference>
<feature type="domain" description="C2H2-type" evidence="13">
    <location>
        <begin position="1206"/>
        <end position="1234"/>
    </location>
</feature>
<feature type="domain" description="C2H2-type" evidence="13">
    <location>
        <begin position="755"/>
        <end position="778"/>
    </location>
</feature>
<dbReference type="GO" id="GO:0008270">
    <property type="term" value="F:zinc ion binding"/>
    <property type="evidence" value="ECO:0007669"/>
    <property type="project" value="UniProtKB-KW"/>
</dbReference>
<dbReference type="GO" id="GO:0005634">
    <property type="term" value="C:nucleus"/>
    <property type="evidence" value="ECO:0007669"/>
    <property type="project" value="UniProtKB-SubCell"/>
</dbReference>
<evidence type="ECO:0000256" key="7">
    <source>
        <dbReference type="ARBA" id="ARBA00023015"/>
    </source>
</evidence>
<feature type="region of interest" description="Disordered" evidence="12">
    <location>
        <begin position="719"/>
        <end position="743"/>
    </location>
</feature>
<feature type="region of interest" description="Disordered" evidence="12">
    <location>
        <begin position="1458"/>
        <end position="1477"/>
    </location>
</feature>
<dbReference type="FunFam" id="3.30.160.60:FF:002343">
    <property type="entry name" value="Zinc finger protein 33A"/>
    <property type="match status" value="3"/>
</dbReference>
<feature type="domain" description="C2H2-type" evidence="13">
    <location>
        <begin position="839"/>
        <end position="866"/>
    </location>
</feature>
<dbReference type="FunFam" id="3.30.160.60:FF:000029">
    <property type="entry name" value="GLI family zinc finger 4"/>
    <property type="match status" value="1"/>
</dbReference>
<reference evidence="14 15" key="1">
    <citation type="submission" date="2015-07" db="EMBL/GenBank/DDBJ databases">
        <title>The genome of Melipona quadrifasciata.</title>
        <authorList>
            <person name="Pan H."/>
            <person name="Kapheim K."/>
        </authorList>
    </citation>
    <scope>NUCLEOTIDE SEQUENCE [LARGE SCALE GENOMIC DNA]</scope>
    <source>
        <strain evidence="14">0111107301</strain>
        <tissue evidence="14">Whole body</tissue>
    </source>
</reference>
<feature type="domain" description="C2H2-type" evidence="13">
    <location>
        <begin position="442"/>
        <end position="469"/>
    </location>
</feature>
<feature type="domain" description="C2H2-type" evidence="13">
    <location>
        <begin position="186"/>
        <end position="213"/>
    </location>
</feature>
<feature type="domain" description="C2H2-type" evidence="13">
    <location>
        <begin position="901"/>
        <end position="928"/>
    </location>
</feature>
<dbReference type="FunFam" id="3.30.160.60:FF:000508">
    <property type="entry name" value="Myeloid zinc finger 1"/>
    <property type="match status" value="1"/>
</dbReference>
<feature type="compositionally biased region" description="Low complexity" evidence="12">
    <location>
        <begin position="1070"/>
        <end position="1079"/>
    </location>
</feature>
<feature type="domain" description="C2H2-type" evidence="13">
    <location>
        <begin position="1665"/>
        <end position="1688"/>
    </location>
</feature>
<evidence type="ECO:0000256" key="4">
    <source>
        <dbReference type="ARBA" id="ARBA00022737"/>
    </source>
</evidence>